<sequence length="230" mass="25164">MPVPATTGQLRNQIEDMKIGDYIHGFYDKEANTWGAGAQRGSEYPLTGVPAASFVTGWFYFIKVDKGLLVADRVVQNSQSWDSLNGNSRVIQGRPEIFAGVKGILRSPTGGVAYADANGNRSLTDQGYGGWPTANEWDRYIVNFPINKIQVGKTLDDVFHYNSNAATWTQDTTTNNISRVDGTMQGGNTIRVYRGILSPETGLLSAFGFVGSSASSTRIGFRPVFEYKEV</sequence>
<dbReference type="AlphaFoldDB" id="A0A3P3U7T2"/>
<evidence type="ECO:0000313" key="1">
    <source>
        <dbReference type="EMBL" id="RRJ66411.1"/>
    </source>
</evidence>
<keyword evidence="2" id="KW-1185">Reference proteome</keyword>
<comment type="caution">
    <text evidence="1">The sequence shown here is derived from an EMBL/GenBank/DDBJ whole genome shotgun (WGS) entry which is preliminary data.</text>
</comment>
<gene>
    <name evidence="1" type="ORF">EHV15_28430</name>
</gene>
<dbReference type="Proteomes" id="UP000267017">
    <property type="component" value="Unassembled WGS sequence"/>
</dbReference>
<dbReference type="EMBL" id="RRCN01000001">
    <property type="protein sequence ID" value="RRJ66411.1"/>
    <property type="molecule type" value="Genomic_DNA"/>
</dbReference>
<reference evidence="1 2" key="1">
    <citation type="submission" date="2018-11" db="EMBL/GenBank/DDBJ databases">
        <title>Genome sequencing of Paenibacillus sp. KCOM 3021 (= ChDC PVNT-B20).</title>
        <authorList>
            <person name="Kook J.-K."/>
            <person name="Park S.-N."/>
            <person name="Lim Y.K."/>
        </authorList>
    </citation>
    <scope>NUCLEOTIDE SEQUENCE [LARGE SCALE GENOMIC DNA]</scope>
    <source>
        <strain evidence="1 2">KCOM 3021</strain>
    </source>
</reference>
<protein>
    <submittedName>
        <fullName evidence="1">Uncharacterized protein</fullName>
    </submittedName>
</protein>
<name>A0A3P3U7T2_9BACL</name>
<organism evidence="1 2">
    <name type="scientific">Paenibacillus oralis</name>
    <dbReference type="NCBI Taxonomy" id="2490856"/>
    <lineage>
        <taxon>Bacteria</taxon>
        <taxon>Bacillati</taxon>
        <taxon>Bacillota</taxon>
        <taxon>Bacilli</taxon>
        <taxon>Bacillales</taxon>
        <taxon>Paenibacillaceae</taxon>
        <taxon>Paenibacillus</taxon>
    </lineage>
</organism>
<dbReference type="RefSeq" id="WP_128634197.1">
    <property type="nucleotide sequence ID" value="NZ_RRCN01000001.1"/>
</dbReference>
<proteinExistence type="predicted"/>
<accession>A0A3P3U7T2</accession>
<dbReference type="OrthoDB" id="7820733at2"/>
<evidence type="ECO:0000313" key="2">
    <source>
        <dbReference type="Proteomes" id="UP000267017"/>
    </source>
</evidence>